<dbReference type="GO" id="GO:0051315">
    <property type="term" value="P:attachment of mitotic spindle microtubules to kinetochore"/>
    <property type="evidence" value="ECO:0007669"/>
    <property type="project" value="TreeGrafter"/>
</dbReference>
<dbReference type="RefSeq" id="XP_032129093.1">
    <property type="nucleotide sequence ID" value="XM_032273202.1"/>
</dbReference>
<dbReference type="Proteomes" id="UP000504640">
    <property type="component" value="Unplaced"/>
</dbReference>
<dbReference type="InterPro" id="IPR008672">
    <property type="entry name" value="Mad1"/>
</dbReference>
<dbReference type="GO" id="GO:0000776">
    <property type="term" value="C:kinetochore"/>
    <property type="evidence" value="ECO:0007669"/>
    <property type="project" value="TreeGrafter"/>
</dbReference>
<keyword evidence="5" id="KW-0539">Nucleus</keyword>
<dbReference type="Pfam" id="PF05557">
    <property type="entry name" value="MAD"/>
    <property type="match status" value="1"/>
</dbReference>
<protein>
    <submittedName>
        <fullName evidence="9">Mitotic spindle assembly checkpoint protein MAD1-like</fullName>
    </submittedName>
</protein>
<evidence type="ECO:0000313" key="8">
    <source>
        <dbReference type="Proteomes" id="UP000504640"/>
    </source>
</evidence>
<keyword evidence="6" id="KW-0131">Cell cycle</keyword>
<name>A0A6J3HEZ8_SAPAP</name>
<evidence type="ECO:0000256" key="1">
    <source>
        <dbReference type="ARBA" id="ARBA00004123"/>
    </source>
</evidence>
<comment type="subcellular location">
    <subcellularLocation>
        <location evidence="1">Nucleus</location>
    </subcellularLocation>
</comment>
<dbReference type="GO" id="GO:0005635">
    <property type="term" value="C:nuclear envelope"/>
    <property type="evidence" value="ECO:0007669"/>
    <property type="project" value="TreeGrafter"/>
</dbReference>
<keyword evidence="3" id="KW-0132">Cell division</keyword>
<dbReference type="GO" id="GO:0051301">
    <property type="term" value="P:cell division"/>
    <property type="evidence" value="ECO:0007669"/>
    <property type="project" value="UniProtKB-KW"/>
</dbReference>
<organism evidence="8 9">
    <name type="scientific">Sapajus apella</name>
    <name type="common">Brown-capped capuchin</name>
    <name type="synonym">Cebus apella</name>
    <dbReference type="NCBI Taxonomy" id="9515"/>
    <lineage>
        <taxon>Eukaryota</taxon>
        <taxon>Metazoa</taxon>
        <taxon>Chordata</taxon>
        <taxon>Craniata</taxon>
        <taxon>Vertebrata</taxon>
        <taxon>Euteleostomi</taxon>
        <taxon>Mammalia</taxon>
        <taxon>Eutheria</taxon>
        <taxon>Euarchontoglires</taxon>
        <taxon>Primates</taxon>
        <taxon>Haplorrhini</taxon>
        <taxon>Platyrrhini</taxon>
        <taxon>Cebidae</taxon>
        <taxon>Cebinae</taxon>
        <taxon>Sapajus</taxon>
    </lineage>
</organism>
<proteinExistence type="inferred from homology"/>
<dbReference type="PANTHER" id="PTHR23168">
    <property type="entry name" value="MITOTIC SPINDLE ASSEMBLY CHECKPOINT PROTEIN MAD1 MITOTIC ARREST DEFICIENT-LIKE PROTEIN 1"/>
    <property type="match status" value="1"/>
</dbReference>
<gene>
    <name evidence="9" type="primary">LOC116547164</name>
</gene>
<evidence type="ECO:0000256" key="6">
    <source>
        <dbReference type="ARBA" id="ARBA00023306"/>
    </source>
</evidence>
<keyword evidence="8" id="KW-1185">Reference proteome</keyword>
<dbReference type="GO" id="GO:0007094">
    <property type="term" value="P:mitotic spindle assembly checkpoint signaling"/>
    <property type="evidence" value="ECO:0007669"/>
    <property type="project" value="InterPro"/>
</dbReference>
<reference evidence="9" key="1">
    <citation type="submission" date="2025-08" db="UniProtKB">
        <authorList>
            <consortium name="RefSeq"/>
        </authorList>
    </citation>
    <scope>IDENTIFICATION</scope>
    <source>
        <tissue evidence="9">Blood</tissue>
    </source>
</reference>
<dbReference type="GO" id="GO:0072686">
    <property type="term" value="C:mitotic spindle"/>
    <property type="evidence" value="ECO:0007669"/>
    <property type="project" value="TreeGrafter"/>
</dbReference>
<feature type="region of interest" description="Disordered" evidence="7">
    <location>
        <begin position="72"/>
        <end position="127"/>
    </location>
</feature>
<dbReference type="AlphaFoldDB" id="A0A6J3HEZ8"/>
<keyword evidence="4" id="KW-0498">Mitosis</keyword>
<evidence type="ECO:0000256" key="7">
    <source>
        <dbReference type="SAM" id="MobiDB-lite"/>
    </source>
</evidence>
<feature type="compositionally biased region" description="Basic and acidic residues" evidence="7">
    <location>
        <begin position="99"/>
        <end position="109"/>
    </location>
</feature>
<evidence type="ECO:0000313" key="9">
    <source>
        <dbReference type="RefSeq" id="XP_032129093.1"/>
    </source>
</evidence>
<comment type="similarity">
    <text evidence="2">Belongs to the MAD1 family.</text>
</comment>
<evidence type="ECO:0000256" key="3">
    <source>
        <dbReference type="ARBA" id="ARBA00022618"/>
    </source>
</evidence>
<evidence type="ECO:0000256" key="2">
    <source>
        <dbReference type="ARBA" id="ARBA00008029"/>
    </source>
</evidence>
<sequence>MQYQQSMQLEERAEQIRSKSHLIQVEREKMQMELSHKRARVELERAASTSARNYEREVDRNQELLTRIRQLQESEAGAEEKMQEQLERSRQCQQSLDATSKRLREKEDSLAQAGEVSGASAGLGPPS</sequence>
<dbReference type="PANTHER" id="PTHR23168:SF0">
    <property type="entry name" value="MITOTIC SPINDLE ASSEMBLY CHECKPOINT PROTEIN MAD1"/>
    <property type="match status" value="1"/>
</dbReference>
<evidence type="ECO:0000256" key="4">
    <source>
        <dbReference type="ARBA" id="ARBA00022776"/>
    </source>
</evidence>
<accession>A0A6J3HEZ8</accession>
<evidence type="ECO:0000256" key="5">
    <source>
        <dbReference type="ARBA" id="ARBA00023242"/>
    </source>
</evidence>
<feature type="compositionally biased region" description="Basic and acidic residues" evidence="7">
    <location>
        <begin position="78"/>
        <end position="90"/>
    </location>
</feature>
<dbReference type="GeneID" id="116547164"/>